<organism evidence="1 2">
    <name type="scientific">Funneliformis mosseae</name>
    <name type="common">Endomycorrhizal fungus</name>
    <name type="synonym">Glomus mosseae</name>
    <dbReference type="NCBI Taxonomy" id="27381"/>
    <lineage>
        <taxon>Eukaryota</taxon>
        <taxon>Fungi</taxon>
        <taxon>Fungi incertae sedis</taxon>
        <taxon>Mucoromycota</taxon>
        <taxon>Glomeromycotina</taxon>
        <taxon>Glomeromycetes</taxon>
        <taxon>Glomerales</taxon>
        <taxon>Glomeraceae</taxon>
        <taxon>Funneliformis</taxon>
    </lineage>
</organism>
<sequence length="68" mass="7769">NVSNTPAYNSAYYNEQTIPGKNYGQQMLPISQNNYNIYNQNDHEQVLRNSRNVYNHGSETYPGANNQG</sequence>
<reference evidence="1" key="1">
    <citation type="submission" date="2021-06" db="EMBL/GenBank/DDBJ databases">
        <authorList>
            <person name="Kallberg Y."/>
            <person name="Tangrot J."/>
            <person name="Rosling A."/>
        </authorList>
    </citation>
    <scope>NUCLEOTIDE SEQUENCE</scope>
    <source>
        <strain evidence="1">87-6 pot B 2015</strain>
    </source>
</reference>
<feature type="non-terminal residue" evidence="1">
    <location>
        <position position="1"/>
    </location>
</feature>
<dbReference type="EMBL" id="CAJVPP010008809">
    <property type="protein sequence ID" value="CAG8699995.1"/>
    <property type="molecule type" value="Genomic_DNA"/>
</dbReference>
<proteinExistence type="predicted"/>
<protein>
    <submittedName>
        <fullName evidence="1">16476_t:CDS:1</fullName>
    </submittedName>
</protein>
<dbReference type="AlphaFoldDB" id="A0A9N9HPT4"/>
<accession>A0A9N9HPT4</accession>
<evidence type="ECO:0000313" key="1">
    <source>
        <dbReference type="EMBL" id="CAG8699995.1"/>
    </source>
</evidence>
<name>A0A9N9HPT4_FUNMO</name>
<comment type="caution">
    <text evidence="1">The sequence shown here is derived from an EMBL/GenBank/DDBJ whole genome shotgun (WGS) entry which is preliminary data.</text>
</comment>
<gene>
    <name evidence="1" type="ORF">FMOSSE_LOCUS13777</name>
</gene>
<keyword evidence="2" id="KW-1185">Reference proteome</keyword>
<evidence type="ECO:0000313" key="2">
    <source>
        <dbReference type="Proteomes" id="UP000789375"/>
    </source>
</evidence>
<dbReference type="Proteomes" id="UP000789375">
    <property type="component" value="Unassembled WGS sequence"/>
</dbReference>